<accession>A0A2U1L605</accession>
<evidence type="ECO:0000313" key="3">
    <source>
        <dbReference type="Proteomes" id="UP000245207"/>
    </source>
</evidence>
<name>A0A2U1L605_ARTAN</name>
<keyword evidence="1" id="KW-0472">Membrane</keyword>
<dbReference type="Proteomes" id="UP000245207">
    <property type="component" value="Unassembled WGS sequence"/>
</dbReference>
<feature type="transmembrane region" description="Helical" evidence="1">
    <location>
        <begin position="99"/>
        <end position="118"/>
    </location>
</feature>
<dbReference type="EMBL" id="PKPP01011286">
    <property type="protein sequence ID" value="PWA44419.1"/>
    <property type="molecule type" value="Genomic_DNA"/>
</dbReference>
<dbReference type="PANTHER" id="PTHR36785">
    <property type="entry name" value="OS05G0502500 PROTEIN"/>
    <property type="match status" value="1"/>
</dbReference>
<dbReference type="STRING" id="35608.A0A2U1L605"/>
<dbReference type="AlphaFoldDB" id="A0A2U1L605"/>
<keyword evidence="1" id="KW-0812">Transmembrane</keyword>
<gene>
    <name evidence="2" type="ORF">CTI12_AA526540</name>
</gene>
<keyword evidence="3" id="KW-1185">Reference proteome</keyword>
<feature type="transmembrane region" description="Helical" evidence="1">
    <location>
        <begin position="124"/>
        <end position="143"/>
    </location>
</feature>
<evidence type="ECO:0000313" key="2">
    <source>
        <dbReference type="EMBL" id="PWA44419.1"/>
    </source>
</evidence>
<organism evidence="2 3">
    <name type="scientific">Artemisia annua</name>
    <name type="common">Sweet wormwood</name>
    <dbReference type="NCBI Taxonomy" id="35608"/>
    <lineage>
        <taxon>Eukaryota</taxon>
        <taxon>Viridiplantae</taxon>
        <taxon>Streptophyta</taxon>
        <taxon>Embryophyta</taxon>
        <taxon>Tracheophyta</taxon>
        <taxon>Spermatophyta</taxon>
        <taxon>Magnoliopsida</taxon>
        <taxon>eudicotyledons</taxon>
        <taxon>Gunneridae</taxon>
        <taxon>Pentapetalae</taxon>
        <taxon>asterids</taxon>
        <taxon>campanulids</taxon>
        <taxon>Asterales</taxon>
        <taxon>Asteraceae</taxon>
        <taxon>Asteroideae</taxon>
        <taxon>Anthemideae</taxon>
        <taxon>Artemisiinae</taxon>
        <taxon>Artemisia</taxon>
    </lineage>
</organism>
<reference evidence="2 3" key="1">
    <citation type="journal article" date="2018" name="Mol. Plant">
        <title>The genome of Artemisia annua provides insight into the evolution of Asteraceae family and artemisinin biosynthesis.</title>
        <authorList>
            <person name="Shen Q."/>
            <person name="Zhang L."/>
            <person name="Liao Z."/>
            <person name="Wang S."/>
            <person name="Yan T."/>
            <person name="Shi P."/>
            <person name="Liu M."/>
            <person name="Fu X."/>
            <person name="Pan Q."/>
            <person name="Wang Y."/>
            <person name="Lv Z."/>
            <person name="Lu X."/>
            <person name="Zhang F."/>
            <person name="Jiang W."/>
            <person name="Ma Y."/>
            <person name="Chen M."/>
            <person name="Hao X."/>
            <person name="Li L."/>
            <person name="Tang Y."/>
            <person name="Lv G."/>
            <person name="Zhou Y."/>
            <person name="Sun X."/>
            <person name="Brodelius P.E."/>
            <person name="Rose J.K.C."/>
            <person name="Tang K."/>
        </authorList>
    </citation>
    <scope>NUCLEOTIDE SEQUENCE [LARGE SCALE GENOMIC DNA]</scope>
    <source>
        <strain evidence="3">cv. Huhao1</strain>
        <tissue evidence="2">Leaf</tissue>
    </source>
</reference>
<sequence length="233" mass="26047">MTTTIIIPQIFTKITDYKTPTTFLTKPQKPTNYFTRNYLCCYHQQGLFSTNNNLIFIKGKNGFNEKKNKRVVFVKAGNLGGGGGGGGDDGGTRRILGNVALAVGLTYLSFTGQLGWILDTIVNIWLFVVIVPIVGLGALIWWASRDMIEIRCRNCENEFEVFKSMLNDEPQLCPYCNQPFSVVGDQFVRDRSKSSKESTPFDEAFNDLFSRSKQGKASSRAVIDVEAEVKDVE</sequence>
<protein>
    <submittedName>
        <fullName evidence="2">Uncharacterized protein</fullName>
    </submittedName>
</protein>
<dbReference type="PANTHER" id="PTHR36785:SF1">
    <property type="entry name" value="OS05G0502500 PROTEIN"/>
    <property type="match status" value="1"/>
</dbReference>
<dbReference type="OrthoDB" id="1935723at2759"/>
<comment type="caution">
    <text evidence="2">The sequence shown here is derived from an EMBL/GenBank/DDBJ whole genome shotgun (WGS) entry which is preliminary data.</text>
</comment>
<keyword evidence="1" id="KW-1133">Transmembrane helix</keyword>
<proteinExistence type="predicted"/>
<evidence type="ECO:0000256" key="1">
    <source>
        <dbReference type="SAM" id="Phobius"/>
    </source>
</evidence>